<gene>
    <name evidence="2" type="ORF">C8E87_0748</name>
</gene>
<organism evidence="2 3">
    <name type="scientific">Paractinoplanes brasiliensis</name>
    <dbReference type="NCBI Taxonomy" id="52695"/>
    <lineage>
        <taxon>Bacteria</taxon>
        <taxon>Bacillati</taxon>
        <taxon>Actinomycetota</taxon>
        <taxon>Actinomycetes</taxon>
        <taxon>Micromonosporales</taxon>
        <taxon>Micromonosporaceae</taxon>
        <taxon>Paractinoplanes</taxon>
    </lineage>
</organism>
<protein>
    <submittedName>
        <fullName evidence="2">Phytase-like protein with esterase activity</fullName>
    </submittedName>
</protein>
<feature type="domain" description="Phytase-like" evidence="1">
    <location>
        <begin position="28"/>
        <end position="290"/>
    </location>
</feature>
<proteinExistence type="predicted"/>
<dbReference type="AlphaFoldDB" id="A0A4R6JR73"/>
<comment type="caution">
    <text evidence="2">The sequence shown here is derived from an EMBL/GenBank/DDBJ whole genome shotgun (WGS) entry which is preliminary data.</text>
</comment>
<dbReference type="RefSeq" id="WP_133871812.1">
    <property type="nucleotide sequence ID" value="NZ_BOMD01000109.1"/>
</dbReference>
<evidence type="ECO:0000313" key="2">
    <source>
        <dbReference type="EMBL" id="TDO37145.1"/>
    </source>
</evidence>
<dbReference type="Proteomes" id="UP000294901">
    <property type="component" value="Unassembled WGS sequence"/>
</dbReference>
<dbReference type="OrthoDB" id="9758957at2"/>
<dbReference type="SUPFAM" id="SSF75011">
    <property type="entry name" value="3-carboxy-cis,cis-mucoante lactonizing enzyme"/>
    <property type="match status" value="1"/>
</dbReference>
<evidence type="ECO:0000259" key="1">
    <source>
        <dbReference type="Pfam" id="PF13449"/>
    </source>
</evidence>
<name>A0A4R6JR73_9ACTN</name>
<reference evidence="2 3" key="1">
    <citation type="submission" date="2019-03" db="EMBL/GenBank/DDBJ databases">
        <title>Sequencing the genomes of 1000 actinobacteria strains.</title>
        <authorList>
            <person name="Klenk H.-P."/>
        </authorList>
    </citation>
    <scope>NUCLEOTIDE SEQUENCE [LARGE SCALE GENOMIC DNA]</scope>
    <source>
        <strain evidence="2 3">DSM 43805</strain>
    </source>
</reference>
<dbReference type="EMBL" id="SNWR01000001">
    <property type="protein sequence ID" value="TDO37145.1"/>
    <property type="molecule type" value="Genomic_DNA"/>
</dbReference>
<accession>A0A4R6JR73</accession>
<evidence type="ECO:0000313" key="3">
    <source>
        <dbReference type="Proteomes" id="UP000294901"/>
    </source>
</evidence>
<sequence length="310" mass="34167">MTFSESGRVTLEGFTDHLDKTNFEGEFVGNFSGLGKDHDGRIAALSDRSVMYYLDPESLDPVEIVRFKDELRHPLDGEAIVFDNDTILVVTERPEIFRYDRAGKLVGALPMPAQFRVTPLGRAKLNESFEGMTLLDERTLLASMENSLLGDEDGIARFQSWERSDPDDDFKPGAQYAYRIEPGLMVSDIAATGDGRLLVIERGFDSTGNQVQLHLADLKGAADVSAVEHLDADSPVLAKQLLLDLVDLPDSGAVSKQPQVNPLLGNIEAMVVTDGGPDGEMRVLLATDDNASEKQITRMYRLRVQLPERS</sequence>
<dbReference type="InterPro" id="IPR027372">
    <property type="entry name" value="Phytase-like_dom"/>
</dbReference>
<dbReference type="Pfam" id="PF13449">
    <property type="entry name" value="Phytase-like"/>
    <property type="match status" value="1"/>
</dbReference>
<keyword evidence="3" id="KW-1185">Reference proteome</keyword>